<evidence type="ECO:0000313" key="1">
    <source>
        <dbReference type="EMBL" id="ASF47680.1"/>
    </source>
</evidence>
<dbReference type="EMBL" id="CP022129">
    <property type="protein sequence ID" value="ASF47680.1"/>
    <property type="molecule type" value="Genomic_DNA"/>
</dbReference>
<dbReference type="Proteomes" id="UP000197019">
    <property type="component" value="Chromosome"/>
</dbReference>
<dbReference type="KEGG" id="mpsy:CEK71_17295"/>
<protein>
    <submittedName>
        <fullName evidence="1">Uncharacterized protein</fullName>
    </submittedName>
</protein>
<sequence length="183" mass="20090">MKAYAPLVLVGCALLPACTDNIRQAPAAQIAQQTEHSPSPDPQGLTWFAPVLHLSQYRTLFFGYDTVNYRLASADTNSGFRLLIDINYGGAVRHYDFAQLDGQSRPLSHQRHIAERCQLFNSLISSCIYQDLLSLDLAAADLAQARQTGLHLQLASATLRYEALDLPANYIQGFLQGQGAAKP</sequence>
<dbReference type="AlphaFoldDB" id="A0A1Z4C2E2"/>
<keyword evidence="2" id="KW-1185">Reference proteome</keyword>
<evidence type="ECO:0000313" key="2">
    <source>
        <dbReference type="Proteomes" id="UP000197019"/>
    </source>
</evidence>
<accession>A0A1Z4C2E2</accession>
<dbReference type="RefSeq" id="WP_088620550.1">
    <property type="nucleotide sequence ID" value="NZ_CP022129.1"/>
</dbReference>
<dbReference type="OrthoDB" id="5569235at2"/>
<organism evidence="1 2">
    <name type="scientific">Methylovulum psychrotolerans</name>
    <dbReference type="NCBI Taxonomy" id="1704499"/>
    <lineage>
        <taxon>Bacteria</taxon>
        <taxon>Pseudomonadati</taxon>
        <taxon>Pseudomonadota</taxon>
        <taxon>Gammaproteobacteria</taxon>
        <taxon>Methylococcales</taxon>
        <taxon>Methylococcaceae</taxon>
        <taxon>Methylovulum</taxon>
    </lineage>
</organism>
<reference evidence="1 2" key="1">
    <citation type="submission" date="2017-06" db="EMBL/GenBank/DDBJ databases">
        <title>Genome Sequencing of the methanotroph Methylovulum psychrotolerants str. HV10-M2 isolated from a high-altitude environment.</title>
        <authorList>
            <person name="Mateos-Rivera A."/>
        </authorList>
    </citation>
    <scope>NUCLEOTIDE SEQUENCE [LARGE SCALE GENOMIC DNA]</scope>
    <source>
        <strain evidence="1 2">HV10_M2</strain>
    </source>
</reference>
<name>A0A1Z4C2E2_9GAMM</name>
<proteinExistence type="predicted"/>
<gene>
    <name evidence="1" type="ORF">CEK71_17295</name>
</gene>